<accession>A0A183TH67</accession>
<dbReference type="WBParaSite" id="SSLN_0001641801-mRNA-1">
    <property type="protein sequence ID" value="SSLN_0001641801-mRNA-1"/>
    <property type="gene ID" value="SSLN_0001641801"/>
</dbReference>
<reference evidence="3 4" key="2">
    <citation type="submission" date="2018-11" db="EMBL/GenBank/DDBJ databases">
        <authorList>
            <consortium name="Pathogen Informatics"/>
        </authorList>
    </citation>
    <scope>NUCLEOTIDE SEQUENCE [LARGE SCALE GENOMIC DNA]</scope>
    <source>
        <strain evidence="3 4">NST_G2</strain>
    </source>
</reference>
<sequence>MSGAARGSLTEQYQRNTIITTARSFPYLTTRVEIIAHEDVVLSPVEVALQDVIQRNQQLTRALAVRPPDAKFLQMVLQGCVSATVNQGPLEVAKLFLGKSSTSFSADGEDTLRIKNSLRISLKEFLCKSEEAIDVNRRLVGPDQEEYQHELERSFSEMKRLMSPFLRPNSINAHLCLPEAASANDHIVTCGPKSAASMTTAAPVTTGGLCPTVVKVINYRQLYHPCHNLHDDGGNDTNFPTPNIGEDIPDAC</sequence>
<proteinExistence type="inferred from homology"/>
<feature type="domain" description="DOCKER" evidence="2">
    <location>
        <begin position="1"/>
        <end position="171"/>
    </location>
</feature>
<evidence type="ECO:0000259" key="2">
    <source>
        <dbReference type="PROSITE" id="PS51651"/>
    </source>
</evidence>
<protein>
    <submittedName>
        <fullName evidence="5">DOCKER domain-containing protein</fullName>
    </submittedName>
</protein>
<gene>
    <name evidence="3" type="ORF">SSLN_LOCUS15815</name>
</gene>
<dbReference type="EMBL" id="UYSU01040323">
    <property type="protein sequence ID" value="VDM02201.1"/>
    <property type="molecule type" value="Genomic_DNA"/>
</dbReference>
<evidence type="ECO:0000313" key="4">
    <source>
        <dbReference type="Proteomes" id="UP000275846"/>
    </source>
</evidence>
<name>A0A183TH67_SCHSO</name>
<dbReference type="GO" id="GO:0007264">
    <property type="term" value="P:small GTPase-mediated signal transduction"/>
    <property type="evidence" value="ECO:0007669"/>
    <property type="project" value="InterPro"/>
</dbReference>
<dbReference type="Proteomes" id="UP000275846">
    <property type="component" value="Unassembled WGS sequence"/>
</dbReference>
<dbReference type="OrthoDB" id="47328at2759"/>
<dbReference type="PROSITE" id="PS51651">
    <property type="entry name" value="DOCKER"/>
    <property type="match status" value="1"/>
</dbReference>
<organism evidence="5">
    <name type="scientific">Schistocephalus solidus</name>
    <name type="common">Tapeworm</name>
    <dbReference type="NCBI Taxonomy" id="70667"/>
    <lineage>
        <taxon>Eukaryota</taxon>
        <taxon>Metazoa</taxon>
        <taxon>Spiralia</taxon>
        <taxon>Lophotrochozoa</taxon>
        <taxon>Platyhelminthes</taxon>
        <taxon>Cestoda</taxon>
        <taxon>Eucestoda</taxon>
        <taxon>Diphyllobothriidea</taxon>
        <taxon>Diphyllobothriidae</taxon>
        <taxon>Schistocephalus</taxon>
    </lineage>
</organism>
<dbReference type="GO" id="GO:0005085">
    <property type="term" value="F:guanyl-nucleotide exchange factor activity"/>
    <property type="evidence" value="ECO:0007669"/>
    <property type="project" value="InterPro"/>
</dbReference>
<comment type="similarity">
    <text evidence="1">Belongs to the DOCK family.</text>
</comment>
<dbReference type="InterPro" id="IPR043162">
    <property type="entry name" value="DOCK_C_lobe_C"/>
</dbReference>
<dbReference type="InterPro" id="IPR026791">
    <property type="entry name" value="DOCK"/>
</dbReference>
<dbReference type="InterPro" id="IPR027357">
    <property type="entry name" value="DOCKER_dom"/>
</dbReference>
<dbReference type="STRING" id="70667.A0A183TH67"/>
<evidence type="ECO:0000313" key="3">
    <source>
        <dbReference type="EMBL" id="VDM02201.1"/>
    </source>
</evidence>
<dbReference type="InterPro" id="IPR046773">
    <property type="entry name" value="DOCKER_Lobe_C"/>
</dbReference>
<evidence type="ECO:0000256" key="1">
    <source>
        <dbReference type="PROSITE-ProRule" id="PRU00984"/>
    </source>
</evidence>
<dbReference type="PANTHER" id="PTHR23317">
    <property type="entry name" value="DEDICATOR OF CYTOKINESIS DOCK"/>
    <property type="match status" value="1"/>
</dbReference>
<dbReference type="Pfam" id="PF20421">
    <property type="entry name" value="DHR-2_Lobe_C"/>
    <property type="match status" value="1"/>
</dbReference>
<dbReference type="Gene3D" id="1.20.58.740">
    <property type="match status" value="1"/>
</dbReference>
<dbReference type="AlphaFoldDB" id="A0A183TH67"/>
<dbReference type="PANTHER" id="PTHR23317:SF76">
    <property type="entry name" value="LD20667P"/>
    <property type="match status" value="1"/>
</dbReference>
<keyword evidence="4" id="KW-1185">Reference proteome</keyword>
<reference evidence="5" key="1">
    <citation type="submission" date="2016-06" db="UniProtKB">
        <authorList>
            <consortium name="WormBaseParasite"/>
        </authorList>
    </citation>
    <scope>IDENTIFICATION</scope>
</reference>
<evidence type="ECO:0000313" key="5">
    <source>
        <dbReference type="WBParaSite" id="SSLN_0001641801-mRNA-1"/>
    </source>
</evidence>